<organism evidence="1 2">
    <name type="scientific">Acetitomaculum ruminis DSM 5522</name>
    <dbReference type="NCBI Taxonomy" id="1120918"/>
    <lineage>
        <taxon>Bacteria</taxon>
        <taxon>Bacillati</taxon>
        <taxon>Bacillota</taxon>
        <taxon>Clostridia</taxon>
        <taxon>Lachnospirales</taxon>
        <taxon>Lachnospiraceae</taxon>
        <taxon>Acetitomaculum</taxon>
    </lineage>
</organism>
<proteinExistence type="predicted"/>
<dbReference type="EMBL" id="FOJY01000004">
    <property type="protein sequence ID" value="SFA87344.1"/>
    <property type="molecule type" value="Genomic_DNA"/>
</dbReference>
<dbReference type="InterPro" id="IPR018755">
    <property type="entry name" value="Phage_Mu_Gp48"/>
</dbReference>
<dbReference type="AlphaFoldDB" id="A0A1I0WFK3"/>
<evidence type="ECO:0000313" key="1">
    <source>
        <dbReference type="EMBL" id="SFA87344.1"/>
    </source>
</evidence>
<evidence type="ECO:0000313" key="2">
    <source>
        <dbReference type="Proteomes" id="UP000198838"/>
    </source>
</evidence>
<evidence type="ECO:0008006" key="3">
    <source>
        <dbReference type="Google" id="ProtNLM"/>
    </source>
</evidence>
<sequence>MDDDLRGDDMDRLLIDYLPNFMQEYKQIKEIMKVQQPQINAAWHSANKVLQEQYINTATDEGLRRLEKIYNITIKEEDSIETRRAMFLLKLGTVDNPTLKVISNKLNEILQGKEFYLIVNYSRYAVSILIPTATQAILDATVEYLRKIIPANLTITADILTQYIALGAYTHETLGAYTHEEISKGDMNL</sequence>
<dbReference type="Proteomes" id="UP000198838">
    <property type="component" value="Unassembled WGS sequence"/>
</dbReference>
<dbReference type="OrthoDB" id="1851194at2"/>
<keyword evidence="2" id="KW-1185">Reference proteome</keyword>
<name>A0A1I0WFK3_9FIRM</name>
<gene>
    <name evidence="1" type="ORF">SAMN05216249_10445</name>
</gene>
<protein>
    <recommendedName>
        <fullName evidence="3">DUF2313 domain-containing protein</fullName>
    </recommendedName>
</protein>
<accession>A0A1I0WFK3</accession>
<dbReference type="Pfam" id="PF10076">
    <property type="entry name" value="Phage_Mu_Gp48"/>
    <property type="match status" value="1"/>
</dbReference>
<reference evidence="1 2" key="1">
    <citation type="submission" date="2016-10" db="EMBL/GenBank/DDBJ databases">
        <authorList>
            <person name="de Groot N.N."/>
        </authorList>
    </citation>
    <scope>NUCLEOTIDE SEQUENCE [LARGE SCALE GENOMIC DNA]</scope>
    <source>
        <strain evidence="1 2">DSM 5522</strain>
    </source>
</reference>
<dbReference type="STRING" id="1120918.SAMN05216249_10445"/>